<sequence length="176" mass="19517">MGNIFGKPQTFYVSYDWDNPSEPYIDTDPSSCSSSSSCSCSSSNSCPCPCPCPCSCSDDSLAPNNRPHLFMSLLCCPWYGNTLVVDESSEDEDEDEDSGWDGAVVGIRIRDHWALAFRSGVDVYQLPRRINGFRTRVPRQCRRTCGRRRVVYIIGDDSSSSEEDASEVTAEVVLVN</sequence>
<accession>A0ACC0DA96</accession>
<evidence type="ECO:0000313" key="2">
    <source>
        <dbReference type="Proteomes" id="UP001497680"/>
    </source>
</evidence>
<reference evidence="1 2" key="1">
    <citation type="journal article" date="2022" name="New Phytol.">
        <title>Ecological generalism drives hyperdiversity of secondary metabolite gene clusters in xylarialean endophytes.</title>
        <authorList>
            <person name="Franco M.E.E."/>
            <person name="Wisecaver J.H."/>
            <person name="Arnold A.E."/>
            <person name="Ju Y.M."/>
            <person name="Slot J.C."/>
            <person name="Ahrendt S."/>
            <person name="Moore L.P."/>
            <person name="Eastman K.E."/>
            <person name="Scott K."/>
            <person name="Konkel Z."/>
            <person name="Mondo S.J."/>
            <person name="Kuo A."/>
            <person name="Hayes R.D."/>
            <person name="Haridas S."/>
            <person name="Andreopoulos B."/>
            <person name="Riley R."/>
            <person name="LaButti K."/>
            <person name="Pangilinan J."/>
            <person name="Lipzen A."/>
            <person name="Amirebrahimi M."/>
            <person name="Yan J."/>
            <person name="Adam C."/>
            <person name="Keymanesh K."/>
            <person name="Ng V."/>
            <person name="Louie K."/>
            <person name="Northen T."/>
            <person name="Drula E."/>
            <person name="Henrissat B."/>
            <person name="Hsieh H.M."/>
            <person name="Youens-Clark K."/>
            <person name="Lutzoni F."/>
            <person name="Miadlikowska J."/>
            <person name="Eastwood D.C."/>
            <person name="Hamelin R.C."/>
            <person name="Grigoriev I.V."/>
            <person name="U'Ren J.M."/>
        </authorList>
    </citation>
    <scope>NUCLEOTIDE SEQUENCE [LARGE SCALE GENOMIC DNA]</scope>
    <source>
        <strain evidence="1 2">ER1909</strain>
    </source>
</reference>
<organism evidence="1 2">
    <name type="scientific">Hypoxylon rubiginosum</name>
    <dbReference type="NCBI Taxonomy" id="110542"/>
    <lineage>
        <taxon>Eukaryota</taxon>
        <taxon>Fungi</taxon>
        <taxon>Dikarya</taxon>
        <taxon>Ascomycota</taxon>
        <taxon>Pezizomycotina</taxon>
        <taxon>Sordariomycetes</taxon>
        <taxon>Xylariomycetidae</taxon>
        <taxon>Xylariales</taxon>
        <taxon>Hypoxylaceae</taxon>
        <taxon>Hypoxylon</taxon>
    </lineage>
</organism>
<keyword evidence="2" id="KW-1185">Reference proteome</keyword>
<dbReference type="Proteomes" id="UP001497680">
    <property type="component" value="Unassembled WGS sequence"/>
</dbReference>
<name>A0ACC0DA96_9PEZI</name>
<comment type="caution">
    <text evidence="1">The sequence shown here is derived from an EMBL/GenBank/DDBJ whole genome shotgun (WGS) entry which is preliminary data.</text>
</comment>
<gene>
    <name evidence="1" type="ORF">F4821DRAFT_257099</name>
</gene>
<evidence type="ECO:0000313" key="1">
    <source>
        <dbReference type="EMBL" id="KAI6089305.1"/>
    </source>
</evidence>
<protein>
    <submittedName>
        <fullName evidence="1">Uncharacterized protein</fullName>
    </submittedName>
</protein>
<proteinExistence type="predicted"/>
<dbReference type="EMBL" id="MU394296">
    <property type="protein sequence ID" value="KAI6089305.1"/>
    <property type="molecule type" value="Genomic_DNA"/>
</dbReference>